<protein>
    <recommendedName>
        <fullName evidence="8">Zn(2)-C6 fungal-type domain-containing protein</fullName>
    </recommendedName>
</protein>
<dbReference type="CDD" id="cd12148">
    <property type="entry name" value="fungal_TF_MHR"/>
    <property type="match status" value="1"/>
</dbReference>
<dbReference type="CDD" id="cd00067">
    <property type="entry name" value="GAL4"/>
    <property type="match status" value="1"/>
</dbReference>
<evidence type="ECO:0000256" key="2">
    <source>
        <dbReference type="ARBA" id="ARBA00022723"/>
    </source>
</evidence>
<keyword evidence="4" id="KW-0805">Transcription regulation</keyword>
<keyword evidence="3" id="KW-0862">Zinc</keyword>
<evidence type="ECO:0000313" key="9">
    <source>
        <dbReference type="EMBL" id="OJJ42674.1"/>
    </source>
</evidence>
<dbReference type="InterPro" id="IPR001138">
    <property type="entry name" value="Zn2Cys6_DnaBD"/>
</dbReference>
<dbReference type="Pfam" id="PF00172">
    <property type="entry name" value="Zn_clus"/>
    <property type="match status" value="1"/>
</dbReference>
<gene>
    <name evidence="9" type="ORF">ASPZODRAFT_137056</name>
</gene>
<dbReference type="PROSITE" id="PS00463">
    <property type="entry name" value="ZN2_CY6_FUNGAL_1"/>
    <property type="match status" value="1"/>
</dbReference>
<dbReference type="Gene3D" id="4.10.240.10">
    <property type="entry name" value="Zn(2)-C6 fungal-type DNA-binding domain"/>
    <property type="match status" value="1"/>
</dbReference>
<name>A0A1L9S668_9EURO</name>
<dbReference type="Pfam" id="PF04082">
    <property type="entry name" value="Fungal_trans"/>
    <property type="match status" value="1"/>
</dbReference>
<keyword evidence="5" id="KW-0238">DNA-binding</keyword>
<evidence type="ECO:0000256" key="1">
    <source>
        <dbReference type="ARBA" id="ARBA00004123"/>
    </source>
</evidence>
<reference evidence="10" key="1">
    <citation type="journal article" date="2017" name="Genome Biol.">
        <title>Comparative genomics reveals high biological diversity and specific adaptations in the industrially and medically important fungal genus Aspergillus.</title>
        <authorList>
            <person name="de Vries R.P."/>
            <person name="Riley R."/>
            <person name="Wiebenga A."/>
            <person name="Aguilar-Osorio G."/>
            <person name="Amillis S."/>
            <person name="Uchima C.A."/>
            <person name="Anderluh G."/>
            <person name="Asadollahi M."/>
            <person name="Askin M."/>
            <person name="Barry K."/>
            <person name="Battaglia E."/>
            <person name="Bayram O."/>
            <person name="Benocci T."/>
            <person name="Braus-Stromeyer S.A."/>
            <person name="Caldana C."/>
            <person name="Canovas D."/>
            <person name="Cerqueira G.C."/>
            <person name="Chen F."/>
            <person name="Chen W."/>
            <person name="Choi C."/>
            <person name="Clum A."/>
            <person name="Dos Santos R.A."/>
            <person name="Damasio A.R."/>
            <person name="Diallinas G."/>
            <person name="Emri T."/>
            <person name="Fekete E."/>
            <person name="Flipphi M."/>
            <person name="Freyberg S."/>
            <person name="Gallo A."/>
            <person name="Gournas C."/>
            <person name="Habgood R."/>
            <person name="Hainaut M."/>
            <person name="Harispe M.L."/>
            <person name="Henrissat B."/>
            <person name="Hilden K.S."/>
            <person name="Hope R."/>
            <person name="Hossain A."/>
            <person name="Karabika E."/>
            <person name="Karaffa L."/>
            <person name="Karanyi Z."/>
            <person name="Krasevec N."/>
            <person name="Kuo A."/>
            <person name="Kusch H."/>
            <person name="LaButti K."/>
            <person name="Lagendijk E.L."/>
            <person name="Lapidus A."/>
            <person name="Levasseur A."/>
            <person name="Lindquist E."/>
            <person name="Lipzen A."/>
            <person name="Logrieco A.F."/>
            <person name="MacCabe A."/>
            <person name="Maekelae M.R."/>
            <person name="Malavazi I."/>
            <person name="Melin P."/>
            <person name="Meyer V."/>
            <person name="Mielnichuk N."/>
            <person name="Miskei M."/>
            <person name="Molnar A.P."/>
            <person name="Mule G."/>
            <person name="Ngan C.Y."/>
            <person name="Orejas M."/>
            <person name="Orosz E."/>
            <person name="Ouedraogo J.P."/>
            <person name="Overkamp K.M."/>
            <person name="Park H.-S."/>
            <person name="Perrone G."/>
            <person name="Piumi F."/>
            <person name="Punt P.J."/>
            <person name="Ram A.F."/>
            <person name="Ramon A."/>
            <person name="Rauscher S."/>
            <person name="Record E."/>
            <person name="Riano-Pachon D.M."/>
            <person name="Robert V."/>
            <person name="Roehrig J."/>
            <person name="Ruller R."/>
            <person name="Salamov A."/>
            <person name="Salih N.S."/>
            <person name="Samson R.A."/>
            <person name="Sandor E."/>
            <person name="Sanguinetti M."/>
            <person name="Schuetze T."/>
            <person name="Sepcic K."/>
            <person name="Shelest E."/>
            <person name="Sherlock G."/>
            <person name="Sophianopoulou V."/>
            <person name="Squina F.M."/>
            <person name="Sun H."/>
            <person name="Susca A."/>
            <person name="Todd R.B."/>
            <person name="Tsang A."/>
            <person name="Unkles S.E."/>
            <person name="van de Wiele N."/>
            <person name="van Rossen-Uffink D."/>
            <person name="Oliveira J.V."/>
            <person name="Vesth T.C."/>
            <person name="Visser J."/>
            <person name="Yu J.-H."/>
            <person name="Zhou M."/>
            <person name="Andersen M.R."/>
            <person name="Archer D.B."/>
            <person name="Baker S.E."/>
            <person name="Benoit I."/>
            <person name="Brakhage A.A."/>
            <person name="Braus G.H."/>
            <person name="Fischer R."/>
            <person name="Frisvad J.C."/>
            <person name="Goldman G.H."/>
            <person name="Houbraken J."/>
            <person name="Oakley B."/>
            <person name="Pocsi I."/>
            <person name="Scazzocchio C."/>
            <person name="Seiboth B."/>
            <person name="vanKuyk P.A."/>
            <person name="Wortman J."/>
            <person name="Dyer P.S."/>
            <person name="Grigoriev I.V."/>
        </authorList>
    </citation>
    <scope>NUCLEOTIDE SEQUENCE [LARGE SCALE GENOMIC DNA]</scope>
    <source>
        <strain evidence="10">CBS 506.65</strain>
    </source>
</reference>
<evidence type="ECO:0000313" key="10">
    <source>
        <dbReference type="Proteomes" id="UP000184188"/>
    </source>
</evidence>
<dbReference type="GO" id="GO:0008270">
    <property type="term" value="F:zinc ion binding"/>
    <property type="evidence" value="ECO:0007669"/>
    <property type="project" value="InterPro"/>
</dbReference>
<dbReference type="SMART" id="SM00906">
    <property type="entry name" value="Fungal_trans"/>
    <property type="match status" value="1"/>
</dbReference>
<dbReference type="InterPro" id="IPR052202">
    <property type="entry name" value="Yeast_MetPath_Reg"/>
</dbReference>
<proteinExistence type="predicted"/>
<accession>A0A1L9S668</accession>
<dbReference type="InterPro" id="IPR007219">
    <property type="entry name" value="XnlR_reg_dom"/>
</dbReference>
<evidence type="ECO:0000259" key="8">
    <source>
        <dbReference type="PROSITE" id="PS50048"/>
    </source>
</evidence>
<dbReference type="GO" id="GO:0045944">
    <property type="term" value="P:positive regulation of transcription by RNA polymerase II"/>
    <property type="evidence" value="ECO:0007669"/>
    <property type="project" value="TreeGrafter"/>
</dbReference>
<sequence length="648" mass="71993">MPLFEAIGEYTPSVVKSCNRCRSRKVKCDLKIPQCSACSRQGEACNITEYVAYPYSLVERLHSRVQELEQQLAQKGAGQSGPQQAASDSLGWSADVTKEAEEVGVLAIGFADPYSHSKYVGAAAGSTFARIFFKQVGLDVSSAKPAAGRYESPDLETPTATIPSRAVAASLLSVYIARVHIWWPFLHLPSLRACFQGMYQAPRRCSDWHKFIFFVVLALASDVAAINTDTPSPTLLDVNTPPEYLQTALHFFARFHDHPRDLPGLQAVVLLTIWMLNSPAPKHGNDLWQLTRYAMSVALELGIHRHNPAWNFSADDFELRSRLWWTIYSLERSVALSTGRVLSVRDQAIDAPTPASRPGSLDRLTAHEADAAPLYQAKTVWLFVQMVELRRIAGQVLESIYIARGQDGRCASLTLHEIRSISDGLHRRLDRWKGQLDAAGLGPGREYKLMKIEYCLLLLHLNRPSPTFMIPSQKMVAICSQASSSALKQWAAMAAADGIHAVCRSHCQFHHILMAGLSRLYCDWHIQKLTQNTTPSVRPEDAAICQDLLKKGVVSLGNPSLSKFVQLFAVVTSKVYLYYPEMSLSHPPDFSGFEAQPADSMSLEPEGLEAYLHQVSDIFDNEMMDIDDMLTAWYGTLLHDANEESAGI</sequence>
<dbReference type="SMART" id="SM00066">
    <property type="entry name" value="GAL4"/>
    <property type="match status" value="1"/>
</dbReference>
<evidence type="ECO:0000256" key="4">
    <source>
        <dbReference type="ARBA" id="ARBA00023015"/>
    </source>
</evidence>
<dbReference type="InterPro" id="IPR036864">
    <property type="entry name" value="Zn2-C6_fun-type_DNA-bd_sf"/>
</dbReference>
<dbReference type="STRING" id="1073090.A0A1L9S668"/>
<dbReference type="PROSITE" id="PS50048">
    <property type="entry name" value="ZN2_CY6_FUNGAL_2"/>
    <property type="match status" value="1"/>
</dbReference>
<evidence type="ECO:0000256" key="3">
    <source>
        <dbReference type="ARBA" id="ARBA00022833"/>
    </source>
</evidence>
<dbReference type="RefSeq" id="XP_022577184.1">
    <property type="nucleotide sequence ID" value="XM_022724204.1"/>
</dbReference>
<comment type="subcellular location">
    <subcellularLocation>
        <location evidence="1">Nucleus</location>
    </subcellularLocation>
</comment>
<keyword evidence="6" id="KW-0804">Transcription</keyword>
<dbReference type="OrthoDB" id="25921at2759"/>
<dbReference type="GO" id="GO:0006351">
    <property type="term" value="P:DNA-templated transcription"/>
    <property type="evidence" value="ECO:0007669"/>
    <property type="project" value="InterPro"/>
</dbReference>
<dbReference type="PANTHER" id="PTHR47782">
    <property type="entry name" value="ZN(II)2CYS6 TRANSCRIPTION FACTOR (EUROFUNG)-RELATED"/>
    <property type="match status" value="1"/>
</dbReference>
<dbReference type="GO" id="GO:0043565">
    <property type="term" value="F:sequence-specific DNA binding"/>
    <property type="evidence" value="ECO:0007669"/>
    <property type="project" value="TreeGrafter"/>
</dbReference>
<dbReference type="GO" id="GO:0000981">
    <property type="term" value="F:DNA-binding transcription factor activity, RNA polymerase II-specific"/>
    <property type="evidence" value="ECO:0007669"/>
    <property type="project" value="InterPro"/>
</dbReference>
<dbReference type="PANTHER" id="PTHR47782:SF12">
    <property type="entry name" value="ZN(II)2CYS6 TRANSCRIPTION FACTOR (EUROFUNG)"/>
    <property type="match status" value="1"/>
</dbReference>
<organism evidence="9 10">
    <name type="scientific">Penicilliopsis zonata CBS 506.65</name>
    <dbReference type="NCBI Taxonomy" id="1073090"/>
    <lineage>
        <taxon>Eukaryota</taxon>
        <taxon>Fungi</taxon>
        <taxon>Dikarya</taxon>
        <taxon>Ascomycota</taxon>
        <taxon>Pezizomycotina</taxon>
        <taxon>Eurotiomycetes</taxon>
        <taxon>Eurotiomycetidae</taxon>
        <taxon>Eurotiales</taxon>
        <taxon>Aspergillaceae</taxon>
        <taxon>Penicilliopsis</taxon>
    </lineage>
</organism>
<dbReference type="GeneID" id="34610669"/>
<feature type="domain" description="Zn(2)-C6 fungal-type" evidence="8">
    <location>
        <begin position="17"/>
        <end position="47"/>
    </location>
</feature>
<dbReference type="SUPFAM" id="SSF57701">
    <property type="entry name" value="Zn2/Cys6 DNA-binding domain"/>
    <property type="match status" value="1"/>
</dbReference>
<evidence type="ECO:0000256" key="7">
    <source>
        <dbReference type="ARBA" id="ARBA00023242"/>
    </source>
</evidence>
<dbReference type="EMBL" id="KV878357">
    <property type="protein sequence ID" value="OJJ42674.1"/>
    <property type="molecule type" value="Genomic_DNA"/>
</dbReference>
<evidence type="ECO:0000256" key="5">
    <source>
        <dbReference type="ARBA" id="ARBA00023125"/>
    </source>
</evidence>
<keyword evidence="10" id="KW-1185">Reference proteome</keyword>
<keyword evidence="2" id="KW-0479">Metal-binding</keyword>
<dbReference type="Proteomes" id="UP000184188">
    <property type="component" value="Unassembled WGS sequence"/>
</dbReference>
<dbReference type="AlphaFoldDB" id="A0A1L9S668"/>
<keyword evidence="7" id="KW-0539">Nucleus</keyword>
<evidence type="ECO:0000256" key="6">
    <source>
        <dbReference type="ARBA" id="ARBA00023163"/>
    </source>
</evidence>
<dbReference type="VEuPathDB" id="FungiDB:ASPZODRAFT_137056"/>
<dbReference type="GO" id="GO:0005634">
    <property type="term" value="C:nucleus"/>
    <property type="evidence" value="ECO:0007669"/>
    <property type="project" value="UniProtKB-SubCell"/>
</dbReference>